<evidence type="ECO:0000313" key="2">
    <source>
        <dbReference type="Proteomes" id="UP000272400"/>
    </source>
</evidence>
<proteinExistence type="predicted"/>
<gene>
    <name evidence="1" type="ORF">EDD29_0103</name>
</gene>
<reference evidence="1 2" key="1">
    <citation type="submission" date="2018-11" db="EMBL/GenBank/DDBJ databases">
        <title>Sequencing the genomes of 1000 actinobacteria strains.</title>
        <authorList>
            <person name="Klenk H.-P."/>
        </authorList>
    </citation>
    <scope>NUCLEOTIDE SEQUENCE [LARGE SCALE GENOMIC DNA]</scope>
    <source>
        <strain evidence="1 2">DSM 44254</strain>
    </source>
</reference>
<dbReference type="RefSeq" id="WP_123661628.1">
    <property type="nucleotide sequence ID" value="NZ_RJKE01000001.1"/>
</dbReference>
<name>A0A3N1CMT5_9ACTN</name>
<comment type="caution">
    <text evidence="1">The sequence shown here is derived from an EMBL/GenBank/DDBJ whole genome shotgun (WGS) entry which is preliminary data.</text>
</comment>
<evidence type="ECO:0000313" key="1">
    <source>
        <dbReference type="EMBL" id="ROO82622.1"/>
    </source>
</evidence>
<protein>
    <submittedName>
        <fullName evidence="1">Uncharacterized protein</fullName>
    </submittedName>
</protein>
<organism evidence="1 2">
    <name type="scientific">Actinocorallia herbida</name>
    <dbReference type="NCBI Taxonomy" id="58109"/>
    <lineage>
        <taxon>Bacteria</taxon>
        <taxon>Bacillati</taxon>
        <taxon>Actinomycetota</taxon>
        <taxon>Actinomycetes</taxon>
        <taxon>Streptosporangiales</taxon>
        <taxon>Thermomonosporaceae</taxon>
        <taxon>Actinocorallia</taxon>
    </lineage>
</organism>
<dbReference type="AlphaFoldDB" id="A0A3N1CMT5"/>
<keyword evidence="2" id="KW-1185">Reference proteome</keyword>
<accession>A0A3N1CMT5</accession>
<sequence length="117" mass="12727">MTKPRRDPSGRVAVTLTFATDDPASMLQQDLLHRLDGFLPGLVGVSSFAFDETMEPEPDAAVYEVVAPIHGTDRAMMMGRFFDPQHAEDHARKVGGIVIPLHAVADYRPQPGGEVSV</sequence>
<dbReference type="Proteomes" id="UP000272400">
    <property type="component" value="Unassembled WGS sequence"/>
</dbReference>
<dbReference type="EMBL" id="RJKE01000001">
    <property type="protein sequence ID" value="ROO82622.1"/>
    <property type="molecule type" value="Genomic_DNA"/>
</dbReference>